<dbReference type="EMBL" id="NIPW01000024">
    <property type="protein sequence ID" value="OWJ76995.1"/>
    <property type="molecule type" value="Genomic_DNA"/>
</dbReference>
<evidence type="ECO:0000313" key="2">
    <source>
        <dbReference type="EMBL" id="OWJ76995.1"/>
    </source>
</evidence>
<evidence type="ECO:0000313" key="3">
    <source>
        <dbReference type="Proteomes" id="UP000196878"/>
    </source>
</evidence>
<sequence length="97" mass="10415">MHRLIIAFAAACLLGSPAMARMSGFYESAAVIHAILGNGQVADGLGQQPIESITRTRDGYSVQSQNCSVGVVVVTRRADRPGPADFSLRVQRGRCRR</sequence>
<keyword evidence="3" id="KW-1185">Reference proteome</keyword>
<dbReference type="Proteomes" id="UP000196878">
    <property type="component" value="Unassembled WGS sequence"/>
</dbReference>
<reference evidence="2 3" key="1">
    <citation type="submission" date="2016-12" db="EMBL/GenBank/DDBJ databases">
        <title>Comparison of Traditional DNA-DNA Hybridization with In Silico Genomic Analysis.</title>
        <authorList>
            <person name="Nicholson A.C."/>
            <person name="Humrighouse B.W."/>
            <person name="Graziano J."/>
            <person name="Lasker B."/>
            <person name="Whitney A.M."/>
            <person name="Mcquiston J.R."/>
        </authorList>
    </citation>
    <scope>NUCLEOTIDE SEQUENCE [LARGE SCALE GENOMIC DNA]</scope>
    <source>
        <strain evidence="2 3">H2240</strain>
    </source>
</reference>
<gene>
    <name evidence="2" type="ORF">CDV49_12630</name>
</gene>
<proteinExistence type="predicted"/>
<feature type="signal peptide" evidence="1">
    <location>
        <begin position="1"/>
        <end position="20"/>
    </location>
</feature>
<dbReference type="RefSeq" id="WP_088215788.1">
    <property type="nucleotide sequence ID" value="NZ_NIPW01000024.1"/>
</dbReference>
<comment type="caution">
    <text evidence="2">The sequence shown here is derived from an EMBL/GenBank/DDBJ whole genome shotgun (WGS) entry which is preliminary data.</text>
</comment>
<accession>A0A212AA16</accession>
<dbReference type="AlphaFoldDB" id="A0A212AA16"/>
<organism evidence="2 3">
    <name type="scientific">Haematobacter genomosp. 1</name>
    <dbReference type="NCBI Taxonomy" id="366618"/>
    <lineage>
        <taxon>Bacteria</taxon>
        <taxon>Pseudomonadati</taxon>
        <taxon>Pseudomonadota</taxon>
        <taxon>Alphaproteobacteria</taxon>
        <taxon>Rhodobacterales</taxon>
        <taxon>Paracoccaceae</taxon>
        <taxon>Haematobacter</taxon>
    </lineage>
</organism>
<keyword evidence="1" id="KW-0732">Signal</keyword>
<dbReference type="OrthoDB" id="7776997at2"/>
<protein>
    <submittedName>
        <fullName evidence="2">Uncharacterized protein</fullName>
    </submittedName>
</protein>
<name>A0A212AA16_9RHOB</name>
<feature type="chain" id="PRO_5013210810" evidence="1">
    <location>
        <begin position="21"/>
        <end position="97"/>
    </location>
</feature>
<evidence type="ECO:0000256" key="1">
    <source>
        <dbReference type="SAM" id="SignalP"/>
    </source>
</evidence>